<name>A0A9D1GL20_9FIRM</name>
<evidence type="ECO:0000313" key="2">
    <source>
        <dbReference type="Proteomes" id="UP000886860"/>
    </source>
</evidence>
<accession>A0A9D1GL20</accession>
<reference evidence="1" key="2">
    <citation type="journal article" date="2021" name="PeerJ">
        <title>Extensive microbial diversity within the chicken gut microbiome revealed by metagenomics and culture.</title>
        <authorList>
            <person name="Gilroy R."/>
            <person name="Ravi A."/>
            <person name="Getino M."/>
            <person name="Pursley I."/>
            <person name="Horton D.L."/>
            <person name="Alikhan N.F."/>
            <person name="Baker D."/>
            <person name="Gharbi K."/>
            <person name="Hall N."/>
            <person name="Watson M."/>
            <person name="Adriaenssens E.M."/>
            <person name="Foster-Nyarko E."/>
            <person name="Jarju S."/>
            <person name="Secka A."/>
            <person name="Antonio M."/>
            <person name="Oren A."/>
            <person name="Chaudhuri R.R."/>
            <person name="La Ragione R."/>
            <person name="Hildebrand F."/>
            <person name="Pallen M.J."/>
        </authorList>
    </citation>
    <scope>NUCLEOTIDE SEQUENCE</scope>
    <source>
        <strain evidence="1">CHK123-3438</strain>
    </source>
</reference>
<dbReference type="EMBL" id="DVKS01000173">
    <property type="protein sequence ID" value="HIT42427.1"/>
    <property type="molecule type" value="Genomic_DNA"/>
</dbReference>
<protein>
    <recommendedName>
        <fullName evidence="3">Phage protein</fullName>
    </recommendedName>
</protein>
<organism evidence="1 2">
    <name type="scientific">Candidatus Caccovicinus merdipullorum</name>
    <dbReference type="NCBI Taxonomy" id="2840724"/>
    <lineage>
        <taxon>Bacteria</taxon>
        <taxon>Bacillati</taxon>
        <taxon>Bacillota</taxon>
        <taxon>Clostridia</taxon>
        <taxon>Eubacteriales</taxon>
        <taxon>Candidatus Caccovicinus</taxon>
    </lineage>
</organism>
<comment type="caution">
    <text evidence="1">The sequence shown here is derived from an EMBL/GenBank/DDBJ whole genome shotgun (WGS) entry which is preliminary data.</text>
</comment>
<dbReference type="Proteomes" id="UP000886860">
    <property type="component" value="Unassembled WGS sequence"/>
</dbReference>
<evidence type="ECO:0008006" key="3">
    <source>
        <dbReference type="Google" id="ProtNLM"/>
    </source>
</evidence>
<dbReference type="AlphaFoldDB" id="A0A9D1GL20"/>
<sequence length="105" mass="12295">MEKKALKKGDQWIITMLDPFQFEGETVEKIDLNGLFDLTGRDLCQIDDQMMARGYTGQNMELTKRYALLTVAKVCGKPWEYAENMRSRDVIRMKNIISNFFYTRA</sequence>
<evidence type="ECO:0000313" key="1">
    <source>
        <dbReference type="EMBL" id="HIT42427.1"/>
    </source>
</evidence>
<reference evidence="1" key="1">
    <citation type="submission" date="2020-10" db="EMBL/GenBank/DDBJ databases">
        <authorList>
            <person name="Gilroy R."/>
        </authorList>
    </citation>
    <scope>NUCLEOTIDE SEQUENCE</scope>
    <source>
        <strain evidence="1">CHK123-3438</strain>
    </source>
</reference>
<proteinExistence type="predicted"/>
<gene>
    <name evidence="1" type="ORF">IAB60_10125</name>
</gene>